<dbReference type="InterPro" id="IPR017927">
    <property type="entry name" value="FAD-bd_FR_type"/>
</dbReference>
<dbReference type="InterPro" id="IPR017938">
    <property type="entry name" value="Riboflavin_synthase-like_b-brl"/>
</dbReference>
<dbReference type="InterPro" id="IPR001433">
    <property type="entry name" value="OxRdtase_FAD/NAD-bd"/>
</dbReference>
<reference evidence="2 3" key="1">
    <citation type="submission" date="2018-04" db="EMBL/GenBank/DDBJ databases">
        <title>Genomic Encyclopedia of Archaeal and Bacterial Type Strains, Phase II (KMG-II): from individual species to whole genera.</title>
        <authorList>
            <person name="Goeker M."/>
        </authorList>
    </citation>
    <scope>NUCLEOTIDE SEQUENCE [LARGE SCALE GENOMIC DNA]</scope>
    <source>
        <strain evidence="2 3">DSM 28823</strain>
    </source>
</reference>
<keyword evidence="2" id="KW-0223">Dioxygenase</keyword>
<dbReference type="PRINTS" id="PR00410">
    <property type="entry name" value="PHEHYDRXLASE"/>
</dbReference>
<protein>
    <submittedName>
        <fullName evidence="2">Ferredoxin--NADP+ reductase/benzoate/toluate 1,2-dioxygenase reductase subunit</fullName>
    </submittedName>
</protein>
<feature type="domain" description="FAD-binding FR-type" evidence="1">
    <location>
        <begin position="1"/>
        <end position="97"/>
    </location>
</feature>
<dbReference type="EMBL" id="QAAD01000030">
    <property type="protein sequence ID" value="PTN04612.1"/>
    <property type="molecule type" value="Genomic_DNA"/>
</dbReference>
<organism evidence="2 3">
    <name type="scientific">Mangrovibacterium marinum</name>
    <dbReference type="NCBI Taxonomy" id="1639118"/>
    <lineage>
        <taxon>Bacteria</taxon>
        <taxon>Pseudomonadati</taxon>
        <taxon>Bacteroidota</taxon>
        <taxon>Bacteroidia</taxon>
        <taxon>Marinilabiliales</taxon>
        <taxon>Prolixibacteraceae</taxon>
        <taxon>Mangrovibacterium</taxon>
    </lineage>
</organism>
<dbReference type="Gene3D" id="2.40.30.10">
    <property type="entry name" value="Translation factors"/>
    <property type="match status" value="1"/>
</dbReference>
<name>A0A2T5BXD1_9BACT</name>
<dbReference type="SUPFAM" id="SSF63380">
    <property type="entry name" value="Riboflavin synthase domain-like"/>
    <property type="match status" value="1"/>
</dbReference>
<proteinExistence type="predicted"/>
<keyword evidence="3" id="KW-1185">Reference proteome</keyword>
<dbReference type="InterPro" id="IPR001709">
    <property type="entry name" value="Flavoprot_Pyr_Nucl_cyt_Rdtase"/>
</dbReference>
<dbReference type="AlphaFoldDB" id="A0A2T5BXD1"/>
<dbReference type="Pfam" id="PF00970">
    <property type="entry name" value="FAD_binding_6"/>
    <property type="match status" value="1"/>
</dbReference>
<comment type="caution">
    <text evidence="2">The sequence shown here is derived from an EMBL/GenBank/DDBJ whole genome shotgun (WGS) entry which is preliminary data.</text>
</comment>
<dbReference type="Pfam" id="PF00175">
    <property type="entry name" value="NAD_binding_1"/>
    <property type="match status" value="1"/>
</dbReference>
<dbReference type="InterPro" id="IPR008333">
    <property type="entry name" value="Cbr1-like_FAD-bd_dom"/>
</dbReference>
<dbReference type="Proteomes" id="UP000243525">
    <property type="component" value="Unassembled WGS sequence"/>
</dbReference>
<dbReference type="PANTHER" id="PTHR47354:SF5">
    <property type="entry name" value="PROTEIN RFBI"/>
    <property type="match status" value="1"/>
</dbReference>
<dbReference type="InterPro" id="IPR039261">
    <property type="entry name" value="FNR_nucleotide-bd"/>
</dbReference>
<dbReference type="PANTHER" id="PTHR47354">
    <property type="entry name" value="NADH OXIDOREDUCTASE HCR"/>
    <property type="match status" value="1"/>
</dbReference>
<sequence length="216" mass="24902">MNKSLHQLLAVEELTPETFVLHFERNGFQFKPGQYAVLRNPETGEAREYSIYSSDRDERLSFLIRKVEFGDFSRYLRHLLPGSTLQIEGPRGFFVLDEQVLAGQPTLLIATGTGISPFHSFVQSYPELNYQLLHGVHFPDEAYGRQSYAPERYQLCTSRQEGSDYFGRVTYYLKEHPVEEDTICYLCGNSEMIEEATNILEGYGLSPENIRTEVFF</sequence>
<evidence type="ECO:0000259" key="1">
    <source>
        <dbReference type="PROSITE" id="PS51384"/>
    </source>
</evidence>
<dbReference type="InterPro" id="IPR050415">
    <property type="entry name" value="MRET"/>
</dbReference>
<accession>A0A2T5BXD1</accession>
<dbReference type="GO" id="GO:0051213">
    <property type="term" value="F:dioxygenase activity"/>
    <property type="evidence" value="ECO:0007669"/>
    <property type="project" value="UniProtKB-KW"/>
</dbReference>
<gene>
    <name evidence="2" type="ORF">C8N47_1306</name>
</gene>
<evidence type="ECO:0000313" key="3">
    <source>
        <dbReference type="Proteomes" id="UP000243525"/>
    </source>
</evidence>
<dbReference type="Gene3D" id="3.40.50.80">
    <property type="entry name" value="Nucleotide-binding domain of ferredoxin-NADP reductase (FNR) module"/>
    <property type="match status" value="1"/>
</dbReference>
<keyword evidence="2" id="KW-0560">Oxidoreductase</keyword>
<dbReference type="OrthoDB" id="9789468at2"/>
<dbReference type="RefSeq" id="WP_107823836.1">
    <property type="nucleotide sequence ID" value="NZ_QAAD01000030.1"/>
</dbReference>
<dbReference type="PRINTS" id="PR00371">
    <property type="entry name" value="FPNCR"/>
</dbReference>
<dbReference type="PROSITE" id="PS51384">
    <property type="entry name" value="FAD_FR"/>
    <property type="match status" value="1"/>
</dbReference>
<dbReference type="SUPFAM" id="SSF52343">
    <property type="entry name" value="Ferredoxin reductase-like, C-terminal NADP-linked domain"/>
    <property type="match status" value="1"/>
</dbReference>
<evidence type="ECO:0000313" key="2">
    <source>
        <dbReference type="EMBL" id="PTN04612.1"/>
    </source>
</evidence>